<feature type="transmembrane region" description="Helical" evidence="1">
    <location>
        <begin position="91"/>
        <end position="111"/>
    </location>
</feature>
<organism evidence="2 3">
    <name type="scientific">Brevundimonas goettingensis</name>
    <dbReference type="NCBI Taxonomy" id="2774190"/>
    <lineage>
        <taxon>Bacteria</taxon>
        <taxon>Pseudomonadati</taxon>
        <taxon>Pseudomonadota</taxon>
        <taxon>Alphaproteobacteria</taxon>
        <taxon>Caulobacterales</taxon>
        <taxon>Caulobacteraceae</taxon>
        <taxon>Brevundimonas</taxon>
    </lineage>
</organism>
<keyword evidence="1" id="KW-0812">Transmembrane</keyword>
<dbReference type="KEGG" id="bgoe:IFJ75_15030"/>
<evidence type="ECO:0000313" key="2">
    <source>
        <dbReference type="EMBL" id="QTC90570.1"/>
    </source>
</evidence>
<keyword evidence="3" id="KW-1185">Reference proteome</keyword>
<dbReference type="RefSeq" id="WP_207869065.1">
    <property type="nucleotide sequence ID" value="NZ_CP062222.1"/>
</dbReference>
<dbReference type="AlphaFoldDB" id="A0A975C2C9"/>
<protein>
    <submittedName>
        <fullName evidence="2">Uncharacterized protein</fullName>
    </submittedName>
</protein>
<name>A0A975C2C9_9CAUL</name>
<accession>A0A975C2C9</accession>
<keyword evidence="1" id="KW-1133">Transmembrane helix</keyword>
<sequence length="135" mass="15082">MTEETSEAPDTVAELWNLWRRLKHNFPAWSLLPSGLYTPGAWGYIGVDFISGFRRNTSTRQTFDLLDGVDDKMFDALYALAGLNGRRQDQMLKAVVIGYLTLPLSIIAIIADIEGDSVAAFIRANSATVIRSWAW</sequence>
<gene>
    <name evidence="2" type="ORF">IFJ75_15030</name>
</gene>
<proteinExistence type="predicted"/>
<reference evidence="2" key="1">
    <citation type="submission" date="2020-09" db="EMBL/GenBank/DDBJ databases">
        <title>Brevundimonas sp. LVF2 isolated from a puddle in Goettingen, Germany.</title>
        <authorList>
            <person name="Friedrich I."/>
            <person name="Klassen A."/>
            <person name="Hannes N."/>
            <person name="Schneider D."/>
            <person name="Hertel R."/>
            <person name="Daniel R."/>
        </authorList>
    </citation>
    <scope>NUCLEOTIDE SEQUENCE</scope>
    <source>
        <strain evidence="2">LVF2</strain>
    </source>
</reference>
<evidence type="ECO:0000256" key="1">
    <source>
        <dbReference type="SAM" id="Phobius"/>
    </source>
</evidence>
<evidence type="ECO:0000313" key="3">
    <source>
        <dbReference type="Proteomes" id="UP000663918"/>
    </source>
</evidence>
<dbReference type="EMBL" id="CP062222">
    <property type="protein sequence ID" value="QTC90570.1"/>
    <property type="molecule type" value="Genomic_DNA"/>
</dbReference>
<dbReference type="Proteomes" id="UP000663918">
    <property type="component" value="Chromosome"/>
</dbReference>
<keyword evidence="1" id="KW-0472">Membrane</keyword>